<keyword evidence="7" id="KW-1185">Reference proteome</keyword>
<gene>
    <name evidence="6" type="ORF">LHA35_02590</name>
</gene>
<organism evidence="6 7">
    <name type="scientific">Roseicella aerolata</name>
    <dbReference type="NCBI Taxonomy" id="2883479"/>
    <lineage>
        <taxon>Bacteria</taxon>
        <taxon>Pseudomonadati</taxon>
        <taxon>Pseudomonadota</taxon>
        <taxon>Alphaproteobacteria</taxon>
        <taxon>Acetobacterales</taxon>
        <taxon>Roseomonadaceae</taxon>
        <taxon>Roseicella</taxon>
    </lineage>
</organism>
<dbReference type="FunFam" id="1.10.10.10:FF:000001">
    <property type="entry name" value="LysR family transcriptional regulator"/>
    <property type="match status" value="1"/>
</dbReference>
<dbReference type="InterPro" id="IPR036390">
    <property type="entry name" value="WH_DNA-bd_sf"/>
</dbReference>
<evidence type="ECO:0000256" key="3">
    <source>
        <dbReference type="ARBA" id="ARBA00023125"/>
    </source>
</evidence>
<evidence type="ECO:0000256" key="2">
    <source>
        <dbReference type="ARBA" id="ARBA00023015"/>
    </source>
</evidence>
<reference evidence="6" key="1">
    <citation type="submission" date="2021-10" db="EMBL/GenBank/DDBJ databases">
        <title>Roseicella aerolatum sp. nov., isolated from aerosols of e-waste dismantling site.</title>
        <authorList>
            <person name="Qin T."/>
        </authorList>
    </citation>
    <scope>NUCLEOTIDE SEQUENCE</scope>
    <source>
        <strain evidence="6">GB24</strain>
    </source>
</reference>
<dbReference type="PANTHER" id="PTHR30346:SF30">
    <property type="entry name" value="SMALL NEUTRAL PROTEASE REGULATORY PROTEIN"/>
    <property type="match status" value="1"/>
</dbReference>
<dbReference type="PROSITE" id="PS50931">
    <property type="entry name" value="HTH_LYSR"/>
    <property type="match status" value="1"/>
</dbReference>
<dbReference type="SUPFAM" id="SSF53850">
    <property type="entry name" value="Periplasmic binding protein-like II"/>
    <property type="match status" value="1"/>
</dbReference>
<dbReference type="Proteomes" id="UP001139311">
    <property type="component" value="Unassembled WGS sequence"/>
</dbReference>
<proteinExistence type="inferred from homology"/>
<evidence type="ECO:0000313" key="6">
    <source>
        <dbReference type="EMBL" id="MCB4820619.1"/>
    </source>
</evidence>
<dbReference type="RefSeq" id="WP_226604117.1">
    <property type="nucleotide sequence ID" value="NZ_JAJAQI010000003.1"/>
</dbReference>
<dbReference type="Gene3D" id="1.10.10.10">
    <property type="entry name" value="Winged helix-like DNA-binding domain superfamily/Winged helix DNA-binding domain"/>
    <property type="match status" value="1"/>
</dbReference>
<keyword evidence="2" id="KW-0805">Transcription regulation</keyword>
<dbReference type="Pfam" id="PF00126">
    <property type="entry name" value="HTH_1"/>
    <property type="match status" value="1"/>
</dbReference>
<dbReference type="Pfam" id="PF03466">
    <property type="entry name" value="LysR_substrate"/>
    <property type="match status" value="1"/>
</dbReference>
<evidence type="ECO:0000256" key="1">
    <source>
        <dbReference type="ARBA" id="ARBA00009437"/>
    </source>
</evidence>
<dbReference type="AlphaFoldDB" id="A0A9X1IB61"/>
<evidence type="ECO:0000256" key="4">
    <source>
        <dbReference type="ARBA" id="ARBA00023163"/>
    </source>
</evidence>
<dbReference type="EMBL" id="JAJAQI010000003">
    <property type="protein sequence ID" value="MCB4820619.1"/>
    <property type="molecule type" value="Genomic_DNA"/>
</dbReference>
<feature type="domain" description="HTH lysR-type" evidence="5">
    <location>
        <begin position="3"/>
        <end position="60"/>
    </location>
</feature>
<comment type="caution">
    <text evidence="6">The sequence shown here is derived from an EMBL/GenBank/DDBJ whole genome shotgun (WGS) entry which is preliminary data.</text>
</comment>
<dbReference type="GO" id="GO:0003677">
    <property type="term" value="F:DNA binding"/>
    <property type="evidence" value="ECO:0007669"/>
    <property type="project" value="UniProtKB-KW"/>
</dbReference>
<keyword evidence="3" id="KW-0238">DNA-binding</keyword>
<dbReference type="PRINTS" id="PR00039">
    <property type="entry name" value="HTHLYSR"/>
</dbReference>
<dbReference type="GO" id="GO:0003700">
    <property type="term" value="F:DNA-binding transcription factor activity"/>
    <property type="evidence" value="ECO:0007669"/>
    <property type="project" value="InterPro"/>
</dbReference>
<name>A0A9X1IB61_9PROT</name>
<dbReference type="PANTHER" id="PTHR30346">
    <property type="entry name" value="TRANSCRIPTIONAL DUAL REGULATOR HCAR-RELATED"/>
    <property type="match status" value="1"/>
</dbReference>
<dbReference type="SUPFAM" id="SSF46785">
    <property type="entry name" value="Winged helix' DNA-binding domain"/>
    <property type="match status" value="1"/>
</dbReference>
<comment type="similarity">
    <text evidence="1">Belongs to the LysR transcriptional regulatory family.</text>
</comment>
<sequence>MALDLRQLRYFVAVAEEGHVTRAAERLGMQQPPLSQQIKALEAQLGLQLFRRRPRGVELTESGQVLLEEARAILARLEQAERATLSTARGEQGRLRVGVAPTAPFHPFVPQVIRAFREAFPGVSVTLDECLSRQAVQGLKEARLDAAFVRAELPEAGELTVHRLLDEPMVVALPAAHALAREPAASPRPLRAFARENFIVFARTDGPGMFDATLAACLKAGFTPRLGQEAPRITSTLGLVAVGLGVSLVPASMRRVQMDGVAYCDLLPAERPTVPLHLALCRGGGSAVLRNFVDLVRRAAREAAG</sequence>
<dbReference type="InterPro" id="IPR005119">
    <property type="entry name" value="LysR_subst-bd"/>
</dbReference>
<protein>
    <submittedName>
        <fullName evidence="6">LysR family transcriptional regulator</fullName>
    </submittedName>
</protein>
<dbReference type="GO" id="GO:0032993">
    <property type="term" value="C:protein-DNA complex"/>
    <property type="evidence" value="ECO:0007669"/>
    <property type="project" value="TreeGrafter"/>
</dbReference>
<accession>A0A9X1IB61</accession>
<dbReference type="Gene3D" id="3.40.190.10">
    <property type="entry name" value="Periplasmic binding protein-like II"/>
    <property type="match status" value="2"/>
</dbReference>
<evidence type="ECO:0000313" key="7">
    <source>
        <dbReference type="Proteomes" id="UP001139311"/>
    </source>
</evidence>
<dbReference type="InterPro" id="IPR036388">
    <property type="entry name" value="WH-like_DNA-bd_sf"/>
</dbReference>
<keyword evidence="4" id="KW-0804">Transcription</keyword>
<evidence type="ECO:0000259" key="5">
    <source>
        <dbReference type="PROSITE" id="PS50931"/>
    </source>
</evidence>
<dbReference type="InterPro" id="IPR000847">
    <property type="entry name" value="LysR_HTH_N"/>
</dbReference>